<accession>A0A7S0PW36</accession>
<evidence type="ECO:0000256" key="1">
    <source>
        <dbReference type="SAM" id="Phobius"/>
    </source>
</evidence>
<feature type="transmembrane region" description="Helical" evidence="1">
    <location>
        <begin position="50"/>
        <end position="71"/>
    </location>
</feature>
<reference evidence="2" key="1">
    <citation type="submission" date="2021-01" db="EMBL/GenBank/DDBJ databases">
        <authorList>
            <person name="Corre E."/>
            <person name="Pelletier E."/>
            <person name="Niang G."/>
            <person name="Scheremetjew M."/>
            <person name="Finn R."/>
            <person name="Kale V."/>
            <person name="Holt S."/>
            <person name="Cochrane G."/>
            <person name="Meng A."/>
            <person name="Brown T."/>
            <person name="Cohen L."/>
        </authorList>
    </citation>
    <scope>NUCLEOTIDE SEQUENCE</scope>
    <source>
        <strain evidence="2">PLY182g</strain>
    </source>
</reference>
<keyword evidence="1" id="KW-0472">Membrane</keyword>
<proteinExistence type="predicted"/>
<evidence type="ECO:0000313" key="2">
    <source>
        <dbReference type="EMBL" id="CAD8601237.1"/>
    </source>
</evidence>
<dbReference type="EMBL" id="HBEY01009461">
    <property type="protein sequence ID" value="CAD8601237.1"/>
    <property type="molecule type" value="Transcribed_RNA"/>
</dbReference>
<protein>
    <submittedName>
        <fullName evidence="2">Uncharacterized protein</fullName>
    </submittedName>
</protein>
<keyword evidence="1" id="KW-1133">Transmembrane helix</keyword>
<name>A0A7S0PW36_9EUKA</name>
<keyword evidence="1" id="KW-0812">Transmembrane</keyword>
<dbReference type="AlphaFoldDB" id="A0A7S0PW36"/>
<feature type="transmembrane region" description="Helical" evidence="1">
    <location>
        <begin position="27"/>
        <end position="43"/>
    </location>
</feature>
<organism evidence="2">
    <name type="scientific">Coccolithus braarudii</name>
    <dbReference type="NCBI Taxonomy" id="221442"/>
    <lineage>
        <taxon>Eukaryota</taxon>
        <taxon>Haptista</taxon>
        <taxon>Haptophyta</taxon>
        <taxon>Prymnesiophyceae</taxon>
        <taxon>Coccolithales</taxon>
        <taxon>Coccolithaceae</taxon>
        <taxon>Coccolithus</taxon>
    </lineage>
</organism>
<sequence length="186" mass="20383">MLRKLALTGFVLLIGETHDSGRALFAMLLSLLFFACIWAIQPYKRSTDNWLSVIIQLCLTLIYMCILLLKVCQTSASACSTLGFGNDGSGIFLLFLVFTFFVLLSLVLLGALHLVRESAAATGELHLRATDSVPELSAAHGITYHLFLSHIWGTGQDQVLSALSSRAQSFPNRLCTHLLQLVPTLD</sequence>
<feature type="transmembrane region" description="Helical" evidence="1">
    <location>
        <begin position="91"/>
        <end position="115"/>
    </location>
</feature>
<gene>
    <name evidence="2" type="ORF">CPEL01642_LOCUS4567</name>
</gene>